<evidence type="ECO:0000256" key="15">
    <source>
        <dbReference type="ARBA" id="ARBA00049902"/>
    </source>
</evidence>
<protein>
    <recommendedName>
        <fullName evidence="14">peptidoglycan glycosyltransferase</fullName>
        <ecNumber evidence="14">2.4.99.28</ecNumber>
    </recommendedName>
</protein>
<organism evidence="19">
    <name type="scientific">Deinococcus sp. VB142</name>
    <dbReference type="NCBI Taxonomy" id="3112952"/>
    <lineage>
        <taxon>Bacteria</taxon>
        <taxon>Thermotogati</taxon>
        <taxon>Deinococcota</taxon>
        <taxon>Deinococci</taxon>
        <taxon>Deinococcales</taxon>
        <taxon>Deinococcaceae</taxon>
        <taxon>Deinococcus</taxon>
    </lineage>
</organism>
<keyword evidence="6" id="KW-0812">Transmembrane</keyword>
<dbReference type="PANTHER" id="PTHR32282:SF27">
    <property type="entry name" value="PENICILLIN-BINDING PROTEIN 1A"/>
    <property type="match status" value="1"/>
</dbReference>
<keyword evidence="9" id="KW-0573">Peptidoglycan synthesis</keyword>
<keyword evidence="7" id="KW-0378">Hydrolase</keyword>
<evidence type="ECO:0000256" key="7">
    <source>
        <dbReference type="ARBA" id="ARBA00022801"/>
    </source>
</evidence>
<name>A0AAU6Q5I1_9DEIO</name>
<dbReference type="GO" id="GO:0004180">
    <property type="term" value="F:carboxypeptidase activity"/>
    <property type="evidence" value="ECO:0007669"/>
    <property type="project" value="UniProtKB-KW"/>
</dbReference>
<dbReference type="GO" id="GO:0030288">
    <property type="term" value="C:outer membrane-bounded periplasmic space"/>
    <property type="evidence" value="ECO:0007669"/>
    <property type="project" value="TreeGrafter"/>
</dbReference>
<dbReference type="GO" id="GO:0006508">
    <property type="term" value="P:proteolysis"/>
    <property type="evidence" value="ECO:0007669"/>
    <property type="project" value="UniProtKB-KW"/>
</dbReference>
<feature type="domain" description="Penicillin-binding protein transpeptidase" evidence="17">
    <location>
        <begin position="332"/>
        <end position="578"/>
    </location>
</feature>
<dbReference type="InterPro" id="IPR036950">
    <property type="entry name" value="PBP_transglycosylase"/>
</dbReference>
<evidence type="ECO:0000256" key="6">
    <source>
        <dbReference type="ARBA" id="ARBA00022692"/>
    </source>
</evidence>
<feature type="region of interest" description="Disordered" evidence="16">
    <location>
        <begin position="638"/>
        <end position="777"/>
    </location>
</feature>
<comment type="subcellular location">
    <subcellularLocation>
        <location evidence="1">Membrane</location>
    </subcellularLocation>
</comment>
<feature type="domain" description="Glycosyl transferase family 51" evidence="18">
    <location>
        <begin position="45"/>
        <end position="216"/>
    </location>
</feature>
<evidence type="ECO:0000256" key="8">
    <source>
        <dbReference type="ARBA" id="ARBA00022960"/>
    </source>
</evidence>
<dbReference type="Gene3D" id="1.10.3810.10">
    <property type="entry name" value="Biosynthetic peptidoglycan transglycosylase-like"/>
    <property type="match status" value="1"/>
</dbReference>
<dbReference type="PANTHER" id="PTHR32282">
    <property type="entry name" value="BINDING PROTEIN TRANSPEPTIDASE, PUTATIVE-RELATED"/>
    <property type="match status" value="1"/>
</dbReference>
<dbReference type="InterPro" id="IPR050396">
    <property type="entry name" value="Glycosyltr_51/Transpeptidase"/>
</dbReference>
<evidence type="ECO:0000256" key="10">
    <source>
        <dbReference type="ARBA" id="ARBA00022989"/>
    </source>
</evidence>
<comment type="catalytic activity">
    <reaction evidence="15">
        <text>[GlcNAc-(1-&gt;4)-Mur2Ac(oyl-L-Ala-gamma-D-Glu-L-Lys-D-Ala-D-Ala)](n)-di-trans,octa-cis-undecaprenyl diphosphate + beta-D-GlcNAc-(1-&gt;4)-Mur2Ac(oyl-L-Ala-gamma-D-Glu-L-Lys-D-Ala-D-Ala)-di-trans,octa-cis-undecaprenyl diphosphate = [GlcNAc-(1-&gt;4)-Mur2Ac(oyl-L-Ala-gamma-D-Glu-L-Lys-D-Ala-D-Ala)](n+1)-di-trans,octa-cis-undecaprenyl diphosphate + di-trans,octa-cis-undecaprenyl diphosphate + H(+)</text>
        <dbReference type="Rhea" id="RHEA:23708"/>
        <dbReference type="Rhea" id="RHEA-COMP:9602"/>
        <dbReference type="Rhea" id="RHEA-COMP:9603"/>
        <dbReference type="ChEBI" id="CHEBI:15378"/>
        <dbReference type="ChEBI" id="CHEBI:58405"/>
        <dbReference type="ChEBI" id="CHEBI:60033"/>
        <dbReference type="ChEBI" id="CHEBI:78435"/>
        <dbReference type="EC" id="2.4.99.28"/>
    </reaction>
</comment>
<evidence type="ECO:0000256" key="2">
    <source>
        <dbReference type="ARBA" id="ARBA00022645"/>
    </source>
</evidence>
<evidence type="ECO:0000256" key="13">
    <source>
        <dbReference type="ARBA" id="ARBA00023316"/>
    </source>
</evidence>
<accession>A0AAU6Q5I1</accession>
<dbReference type="GO" id="GO:0016020">
    <property type="term" value="C:membrane"/>
    <property type="evidence" value="ECO:0007669"/>
    <property type="project" value="UniProtKB-SubCell"/>
</dbReference>
<evidence type="ECO:0000256" key="1">
    <source>
        <dbReference type="ARBA" id="ARBA00004370"/>
    </source>
</evidence>
<dbReference type="AlphaFoldDB" id="A0AAU6Q5I1"/>
<dbReference type="InterPro" id="IPR001264">
    <property type="entry name" value="Glyco_trans_51"/>
</dbReference>
<keyword evidence="13" id="KW-0961">Cell wall biogenesis/degradation</keyword>
<keyword evidence="11" id="KW-0472">Membrane</keyword>
<dbReference type="SUPFAM" id="SSF56601">
    <property type="entry name" value="beta-lactamase/transpeptidase-like"/>
    <property type="match status" value="1"/>
</dbReference>
<keyword evidence="12" id="KW-0511">Multifunctional enzyme</keyword>
<keyword evidence="2" id="KW-0121">Carboxypeptidase</keyword>
<feature type="compositionally biased region" description="Pro residues" evidence="16">
    <location>
        <begin position="701"/>
        <end position="718"/>
    </location>
</feature>
<evidence type="ECO:0000313" key="19">
    <source>
        <dbReference type="EMBL" id="WYF45901.1"/>
    </source>
</evidence>
<gene>
    <name evidence="19" type="ORF">WDJ50_07195</name>
</gene>
<dbReference type="GO" id="GO:0008360">
    <property type="term" value="P:regulation of cell shape"/>
    <property type="evidence" value="ECO:0007669"/>
    <property type="project" value="UniProtKB-KW"/>
</dbReference>
<dbReference type="EMBL" id="CP149782">
    <property type="protein sequence ID" value="WYF45901.1"/>
    <property type="molecule type" value="Genomic_DNA"/>
</dbReference>
<dbReference type="GO" id="GO:0009252">
    <property type="term" value="P:peptidoglycan biosynthetic process"/>
    <property type="evidence" value="ECO:0007669"/>
    <property type="project" value="UniProtKB-KW"/>
</dbReference>
<dbReference type="InterPro" id="IPR023346">
    <property type="entry name" value="Lysozyme-like_dom_sf"/>
</dbReference>
<feature type="compositionally biased region" description="Low complexity" evidence="16">
    <location>
        <begin position="688"/>
        <end position="698"/>
    </location>
</feature>
<dbReference type="InterPro" id="IPR012338">
    <property type="entry name" value="Beta-lactam/transpept-like"/>
</dbReference>
<dbReference type="GO" id="GO:0008955">
    <property type="term" value="F:peptidoglycan glycosyltransferase activity"/>
    <property type="evidence" value="ECO:0007669"/>
    <property type="project" value="UniProtKB-EC"/>
</dbReference>
<evidence type="ECO:0000256" key="3">
    <source>
        <dbReference type="ARBA" id="ARBA00022670"/>
    </source>
</evidence>
<dbReference type="InterPro" id="IPR001460">
    <property type="entry name" value="PCN-bd_Tpept"/>
</dbReference>
<dbReference type="GO" id="GO:0008658">
    <property type="term" value="F:penicillin binding"/>
    <property type="evidence" value="ECO:0007669"/>
    <property type="project" value="InterPro"/>
</dbReference>
<dbReference type="Pfam" id="PF00912">
    <property type="entry name" value="Transgly"/>
    <property type="match status" value="1"/>
</dbReference>
<dbReference type="RefSeq" id="WP_339097261.1">
    <property type="nucleotide sequence ID" value="NZ_CP149782.1"/>
</dbReference>
<evidence type="ECO:0000256" key="9">
    <source>
        <dbReference type="ARBA" id="ARBA00022984"/>
    </source>
</evidence>
<keyword evidence="10" id="KW-1133">Transmembrane helix</keyword>
<evidence type="ECO:0000259" key="17">
    <source>
        <dbReference type="Pfam" id="PF00905"/>
    </source>
</evidence>
<sequence>MWLLWGRDLPKVSDLDVINFSGQTRVFDRRGELIGTLSPSLASGTNVNRELLGPKQISSWLQKAVVASEDRRFYQHSGVDPIGVARGLLKGLLRNDLEGGSSITQQVVKNTLLRDLGGARTAERKFKEAVLAYQVDKRFNKDQILNAYLNVIYWGDGGPQDIIGAGGAARAYFKKEAWELNLAESVYLATIIPAPNRRYKDFGAYRPLMRSVLTRMVEDGQITKQQAEQAWITPIYPAGWRIGWNPDGTVRTAVLERPSRLAENLASMTPQGEQYRSLYYLQEVERELAGKVDRGTLYGGAKIFTGMDLQAQRAAEQASRNAQLPDGATLGIALVNPQNGEALALVGQKLTGGRPGEWNNATQSRRQVGSSIKPLLYTLALEKGWKQSDTILDSPISGDYQPKNYSGTWTGVYVSMRYALNHSLNLPTVRMAQEIGIPTFEAKLRDLGLTPPRDGGLSLSIGTLEASPLQLAAAYAPFANGGLYYAPSTVRRVESAQGEVLYQRPDPVGKRVWDKRVAWLGLDMIRGVVNDLSAYQGGLATKARIEGWQVGGKTGTTNDIKDLWFAGVTPLTSGAVWVGKQEGGAMPNWAYSGDIPTPVWQQATAGALAGREAATFVPPEGIVYRTYYRLNMAFRTEEADQAPVGHDGSKREAEPEAEPTPEPALPPPAQTEQAAPTSPDTTLPWTVPSTPEPSSSEPDPAEPLPSEPVPSDPPPSEIPPTETLPGDLPTDPALPTDAFPTDVQPDDAAPAEPAPSDPAQPETNPWLPPELTLPPRQ</sequence>
<dbReference type="EC" id="2.4.99.28" evidence="14"/>
<feature type="compositionally biased region" description="Pro residues" evidence="16">
    <location>
        <begin position="766"/>
        <end position="777"/>
    </location>
</feature>
<keyword evidence="3" id="KW-0645">Protease</keyword>
<evidence type="ECO:0000259" key="18">
    <source>
        <dbReference type="Pfam" id="PF00912"/>
    </source>
</evidence>
<evidence type="ECO:0000256" key="4">
    <source>
        <dbReference type="ARBA" id="ARBA00022676"/>
    </source>
</evidence>
<keyword evidence="4" id="KW-0328">Glycosyltransferase</keyword>
<dbReference type="SUPFAM" id="SSF53955">
    <property type="entry name" value="Lysozyme-like"/>
    <property type="match status" value="1"/>
</dbReference>
<evidence type="ECO:0000256" key="5">
    <source>
        <dbReference type="ARBA" id="ARBA00022679"/>
    </source>
</evidence>
<evidence type="ECO:0000256" key="12">
    <source>
        <dbReference type="ARBA" id="ARBA00023268"/>
    </source>
</evidence>
<evidence type="ECO:0000256" key="14">
    <source>
        <dbReference type="ARBA" id="ARBA00044770"/>
    </source>
</evidence>
<dbReference type="Gene3D" id="3.40.710.10">
    <property type="entry name" value="DD-peptidase/beta-lactamase superfamily"/>
    <property type="match status" value="1"/>
</dbReference>
<evidence type="ECO:0000256" key="11">
    <source>
        <dbReference type="ARBA" id="ARBA00023136"/>
    </source>
</evidence>
<evidence type="ECO:0000256" key="16">
    <source>
        <dbReference type="SAM" id="MobiDB-lite"/>
    </source>
</evidence>
<keyword evidence="5" id="KW-0808">Transferase</keyword>
<reference evidence="19" key="1">
    <citation type="submission" date="2024-03" db="EMBL/GenBank/DDBJ databases">
        <title>Deinococcus weizhi sp. nov., isolated from human skin.</title>
        <authorList>
            <person name="Wei Z."/>
            <person name="Tian F."/>
            <person name="Yang C."/>
            <person name="Xin L.T."/>
            <person name="Wen Z.J."/>
            <person name="Lan K.C."/>
            <person name="Yu L."/>
            <person name="Zhe W."/>
            <person name="Dan F.D."/>
            <person name="Jun W."/>
            <person name="Rui Z."/>
            <person name="Yong X.J."/>
            <person name="Ting Y."/>
            <person name="Wei X."/>
            <person name="Xu Z.G."/>
            <person name="Xin Z."/>
            <person name="Dong F.G."/>
            <person name="Ni X.M."/>
            <person name="Zheng M.G."/>
            <person name="Chun Y."/>
            <person name="Qian W.X."/>
        </authorList>
    </citation>
    <scope>NUCLEOTIDE SEQUENCE</scope>
    <source>
        <strain evidence="19">VB142</strain>
    </source>
</reference>
<dbReference type="GO" id="GO:0071555">
    <property type="term" value="P:cell wall organization"/>
    <property type="evidence" value="ECO:0007669"/>
    <property type="project" value="UniProtKB-KW"/>
</dbReference>
<proteinExistence type="predicted"/>
<dbReference type="Pfam" id="PF00905">
    <property type="entry name" value="Transpeptidase"/>
    <property type="match status" value="1"/>
</dbReference>
<keyword evidence="8" id="KW-0133">Cell shape</keyword>
<feature type="compositionally biased region" description="Pro residues" evidence="16">
    <location>
        <begin position="658"/>
        <end position="669"/>
    </location>
</feature>